<feature type="transmembrane region" description="Helical" evidence="1">
    <location>
        <begin position="102"/>
        <end position="121"/>
    </location>
</feature>
<accession>A0A7R9BHR8</accession>
<keyword evidence="1" id="KW-0472">Membrane</keyword>
<dbReference type="AlphaFoldDB" id="A0A7R9BHR8"/>
<feature type="domain" description="DUF7802" evidence="2">
    <location>
        <begin position="15"/>
        <end position="401"/>
    </location>
</feature>
<dbReference type="EMBL" id="CAJPEX010000442">
    <property type="protein sequence ID" value="CAG0915723.1"/>
    <property type="molecule type" value="Genomic_DNA"/>
</dbReference>
<dbReference type="Pfam" id="PF25085">
    <property type="entry name" value="DUF7802"/>
    <property type="match status" value="1"/>
</dbReference>
<feature type="transmembrane region" description="Helical" evidence="1">
    <location>
        <begin position="62"/>
        <end position="82"/>
    </location>
</feature>
<keyword evidence="4" id="KW-1185">Reference proteome</keyword>
<dbReference type="EMBL" id="OA882479">
    <property type="protein sequence ID" value="CAD7275571.1"/>
    <property type="molecule type" value="Genomic_DNA"/>
</dbReference>
<gene>
    <name evidence="3" type="ORF">NMOB1V02_LOCUS3362</name>
</gene>
<feature type="transmembrane region" description="Helical" evidence="1">
    <location>
        <begin position="283"/>
        <end position="305"/>
    </location>
</feature>
<feature type="transmembrane region" description="Helical" evidence="1">
    <location>
        <begin position="133"/>
        <end position="157"/>
    </location>
</feature>
<name>A0A7R9BHR8_9CRUS</name>
<dbReference type="InterPro" id="IPR056704">
    <property type="entry name" value="DUF7802"/>
</dbReference>
<evidence type="ECO:0000313" key="3">
    <source>
        <dbReference type="EMBL" id="CAD7275571.1"/>
    </source>
</evidence>
<evidence type="ECO:0000259" key="2">
    <source>
        <dbReference type="Pfam" id="PF25085"/>
    </source>
</evidence>
<feature type="transmembrane region" description="Helical" evidence="1">
    <location>
        <begin position="384"/>
        <end position="404"/>
    </location>
</feature>
<protein>
    <recommendedName>
        <fullName evidence="2">DUF7802 domain-containing protein</fullName>
    </recommendedName>
</protein>
<evidence type="ECO:0000313" key="4">
    <source>
        <dbReference type="Proteomes" id="UP000678499"/>
    </source>
</evidence>
<reference evidence="3" key="1">
    <citation type="submission" date="2020-11" db="EMBL/GenBank/DDBJ databases">
        <authorList>
            <person name="Tran Van P."/>
        </authorList>
    </citation>
    <scope>NUCLEOTIDE SEQUENCE</scope>
</reference>
<feature type="transmembrane region" description="Helical" evidence="1">
    <location>
        <begin position="214"/>
        <end position="236"/>
    </location>
</feature>
<keyword evidence="1" id="KW-0812">Transmembrane</keyword>
<feature type="transmembrane region" description="Helical" evidence="1">
    <location>
        <begin position="177"/>
        <end position="194"/>
    </location>
</feature>
<keyword evidence="1" id="KW-1133">Transmembrane helix</keyword>
<sequence length="425" mass="49348">MCMDTQYGIMYSPNLWDWFIAFNHPKDVWRRQPTYLISEYTYYLGGLLTLIHALRMGGRYKYLWLASLLHGLFVENICFWFPEYIDNYWHSQTTVVLLGRRLPLHIIFLYPTFIYTASASVARLRLPKWAEPFAVGLTVVLIDIPYDTTAVRFLHWAWHDTDANIYDRHYWVPWNSYYFHATFAAAFTILLNFYRKLVTKEEDRNVTASCGKEVLCSFLVGVTAMPLGVLMFVPVYHPLHDLFGIHNENCFFIILVIFLTIVWRADRHAGQASRPQKGVSNGWINELVLLLLVHYSVYLGCVSLADPGKEVSVGMHEVTGPCHEKVFIPTILGIDLPRRKYFCTSDYDEGYFDFHCLPGGRAPADGLEWYTICGVPFANRMEYIAMEALIFFLALNVFFQMHYASGTFPQAVKKVQQAREKKKQR</sequence>
<feature type="transmembrane region" description="Helical" evidence="1">
    <location>
        <begin position="242"/>
        <end position="263"/>
    </location>
</feature>
<dbReference type="Proteomes" id="UP000678499">
    <property type="component" value="Unassembled WGS sequence"/>
</dbReference>
<organism evidence="3">
    <name type="scientific">Notodromas monacha</name>
    <dbReference type="NCBI Taxonomy" id="399045"/>
    <lineage>
        <taxon>Eukaryota</taxon>
        <taxon>Metazoa</taxon>
        <taxon>Ecdysozoa</taxon>
        <taxon>Arthropoda</taxon>
        <taxon>Crustacea</taxon>
        <taxon>Oligostraca</taxon>
        <taxon>Ostracoda</taxon>
        <taxon>Podocopa</taxon>
        <taxon>Podocopida</taxon>
        <taxon>Cypridocopina</taxon>
        <taxon>Cypridoidea</taxon>
        <taxon>Cyprididae</taxon>
        <taxon>Notodromas</taxon>
    </lineage>
</organism>
<evidence type="ECO:0000256" key="1">
    <source>
        <dbReference type="SAM" id="Phobius"/>
    </source>
</evidence>
<dbReference type="PANTHER" id="PTHR35982">
    <property type="entry name" value="AGAP005361-PA"/>
    <property type="match status" value="1"/>
</dbReference>
<proteinExistence type="predicted"/>
<dbReference type="PANTHER" id="PTHR35982:SF1">
    <property type="entry name" value="SPIROCYCLASE, AVEC FAMILY"/>
    <property type="match status" value="1"/>
</dbReference>
<dbReference type="OrthoDB" id="188749at2759"/>